<organism evidence="1 2">
    <name type="scientific">Rhodopirellula baltica WH47</name>
    <dbReference type="NCBI Taxonomy" id="991778"/>
    <lineage>
        <taxon>Bacteria</taxon>
        <taxon>Pseudomonadati</taxon>
        <taxon>Planctomycetota</taxon>
        <taxon>Planctomycetia</taxon>
        <taxon>Pirellulales</taxon>
        <taxon>Pirellulaceae</taxon>
        <taxon>Rhodopirellula</taxon>
    </lineage>
</organism>
<accession>F2B0H7</accession>
<evidence type="ECO:0000313" key="2">
    <source>
        <dbReference type="Proteomes" id="UP000006222"/>
    </source>
</evidence>
<evidence type="ECO:0000313" key="1">
    <source>
        <dbReference type="EMBL" id="EGF24609.1"/>
    </source>
</evidence>
<dbReference type="EMBL" id="AFAR01000282">
    <property type="protein sequence ID" value="EGF24609.1"/>
    <property type="molecule type" value="Genomic_DNA"/>
</dbReference>
<gene>
    <name evidence="1" type="ORF">RBWH47_03657</name>
</gene>
<dbReference type="AlphaFoldDB" id="F2B0H7"/>
<reference evidence="1 2" key="1">
    <citation type="journal article" date="2013" name="Mar. Genomics">
        <title>Expression of sulfatases in Rhodopirellula baltica and the diversity of sulfatases in the genus Rhodopirellula.</title>
        <authorList>
            <person name="Wegner C.E."/>
            <person name="Richter-Heitmann T."/>
            <person name="Klindworth A."/>
            <person name="Klockow C."/>
            <person name="Richter M."/>
            <person name="Achstetter T."/>
            <person name="Glockner F.O."/>
            <person name="Harder J."/>
        </authorList>
    </citation>
    <scope>NUCLEOTIDE SEQUENCE [LARGE SCALE GENOMIC DNA]</scope>
    <source>
        <strain evidence="1 2">WH47</strain>
    </source>
</reference>
<protein>
    <submittedName>
        <fullName evidence="1">Uncharacterized protein</fullName>
    </submittedName>
</protein>
<dbReference type="Proteomes" id="UP000006222">
    <property type="component" value="Unassembled WGS sequence"/>
</dbReference>
<proteinExistence type="predicted"/>
<sequence length="46" mass="5219">MVPGQELACHRRSTTDRKPIFNFTFSMTALRIAEIVQFLRAVLPGV</sequence>
<name>F2B0H7_RHOBT</name>
<comment type="caution">
    <text evidence="1">The sequence shown here is derived from an EMBL/GenBank/DDBJ whole genome shotgun (WGS) entry which is preliminary data.</text>
</comment>